<evidence type="ECO:0000313" key="4">
    <source>
        <dbReference type="EMBL" id="WZW98724.1"/>
    </source>
</evidence>
<accession>A0ABZ3C7I4</accession>
<proteinExistence type="inferred from homology"/>
<evidence type="ECO:0000256" key="1">
    <source>
        <dbReference type="ARBA" id="ARBA00022988"/>
    </source>
</evidence>
<evidence type="ECO:0000256" key="2">
    <source>
        <dbReference type="ARBA" id="ARBA00023186"/>
    </source>
</evidence>
<comment type="subunit">
    <text evidence="3">UreD, UreF and UreG form a complex that acts as a GTP-hydrolysis-dependent molecular chaperone, activating the urease apoprotein by helping to assemble the nickel containing metallocenter of UreC. The UreE protein probably delivers the nickel.</text>
</comment>
<dbReference type="Proteomes" id="UP001434337">
    <property type="component" value="Chromosome"/>
</dbReference>
<protein>
    <recommendedName>
        <fullName evidence="3">Urease accessory protein UreF</fullName>
    </recommendedName>
</protein>
<dbReference type="InterPro" id="IPR038277">
    <property type="entry name" value="UreF_sf"/>
</dbReference>
<comment type="function">
    <text evidence="3">Required for maturation of urease via the functional incorporation of the urease nickel metallocenter.</text>
</comment>
<keyword evidence="5" id="KW-1185">Reference proteome</keyword>
<organism evidence="4 5">
    <name type="scientific">Propioniciclava soli</name>
    <dbReference type="NCBI Taxonomy" id="2775081"/>
    <lineage>
        <taxon>Bacteria</taxon>
        <taxon>Bacillati</taxon>
        <taxon>Actinomycetota</taxon>
        <taxon>Actinomycetes</taxon>
        <taxon>Propionibacteriales</taxon>
        <taxon>Propionibacteriaceae</taxon>
        <taxon>Propioniciclava</taxon>
    </lineage>
</organism>
<dbReference type="PIRSF" id="PIRSF009467">
    <property type="entry name" value="Ureas_acces_UreF"/>
    <property type="match status" value="1"/>
</dbReference>
<dbReference type="PANTHER" id="PTHR33620:SF1">
    <property type="entry name" value="UREASE ACCESSORY PROTEIN F"/>
    <property type="match status" value="1"/>
</dbReference>
<keyword evidence="3" id="KW-0963">Cytoplasm</keyword>
<gene>
    <name evidence="3" type="primary">ureF</name>
    <name evidence="4" type="ORF">PCC79_00510</name>
</gene>
<dbReference type="Gene3D" id="1.10.4190.10">
    <property type="entry name" value="Urease accessory protein UreF"/>
    <property type="match status" value="1"/>
</dbReference>
<sequence length="240" mass="25154">MQSTPTDASHAPSDALPAYLLPLLQFADSALPTGAFSHSFGLETYVSEGVVTDTDTCAAWLDAYVREQLTPTDALAAHLVMTAPDLTTIWRVDDLLRAQALPRQVREASAHLGRRTVAIAAANHPSPWLCAYAERIEAGLAAGHPAVATALVGRGLGAPASTVVALVLHAAVTSLTQNAVRAIPLGADAGQRILAHVQPRIAEAVATAATLPIEALGAVAPGLEIAQMRHERQRARMFMS</sequence>
<comment type="similarity">
    <text evidence="3">Belongs to the UreF family.</text>
</comment>
<dbReference type="HAMAP" id="MF_01385">
    <property type="entry name" value="UreF"/>
    <property type="match status" value="1"/>
</dbReference>
<evidence type="ECO:0000313" key="5">
    <source>
        <dbReference type="Proteomes" id="UP001434337"/>
    </source>
</evidence>
<dbReference type="PANTHER" id="PTHR33620">
    <property type="entry name" value="UREASE ACCESSORY PROTEIN F"/>
    <property type="match status" value="1"/>
</dbReference>
<reference evidence="4 5" key="1">
    <citation type="journal article" date="2023" name="Environ Microbiome">
        <title>A coral-associated actinobacterium mitigates coral bleaching under heat stress.</title>
        <authorList>
            <person name="Li J."/>
            <person name="Zou Y."/>
            <person name="Li Q."/>
            <person name="Zhang J."/>
            <person name="Bourne D.G."/>
            <person name="Lyu Y."/>
            <person name="Liu C."/>
            <person name="Zhang S."/>
        </authorList>
    </citation>
    <scope>NUCLEOTIDE SEQUENCE [LARGE SCALE GENOMIC DNA]</scope>
    <source>
        <strain evidence="4 5">SCSIO 13291</strain>
    </source>
</reference>
<comment type="subcellular location">
    <subcellularLocation>
        <location evidence="3">Cytoplasm</location>
    </subcellularLocation>
</comment>
<keyword evidence="1 3" id="KW-0996">Nickel insertion</keyword>
<dbReference type="InterPro" id="IPR002639">
    <property type="entry name" value="UreF"/>
</dbReference>
<dbReference type="Pfam" id="PF01730">
    <property type="entry name" value="UreF"/>
    <property type="match status" value="1"/>
</dbReference>
<evidence type="ECO:0000256" key="3">
    <source>
        <dbReference type="HAMAP-Rule" id="MF_01385"/>
    </source>
</evidence>
<name>A0ABZ3C7I4_9ACTN</name>
<keyword evidence="2 3" id="KW-0143">Chaperone</keyword>
<dbReference type="RefSeq" id="WP_232549329.1">
    <property type="nucleotide sequence ID" value="NZ_CP115965.1"/>
</dbReference>
<dbReference type="EMBL" id="CP115965">
    <property type="protein sequence ID" value="WZW98724.1"/>
    <property type="molecule type" value="Genomic_DNA"/>
</dbReference>